<comment type="similarity">
    <text evidence="1">Belongs to the ABC transporter superfamily.</text>
</comment>
<dbReference type="InterPro" id="IPR027417">
    <property type="entry name" value="P-loop_NTPase"/>
</dbReference>
<evidence type="ECO:0000259" key="6">
    <source>
        <dbReference type="PROSITE" id="PS50893"/>
    </source>
</evidence>
<dbReference type="PROSITE" id="PS00211">
    <property type="entry name" value="ABC_TRANSPORTER_1"/>
    <property type="match status" value="1"/>
</dbReference>
<feature type="domain" description="ABC transporter" evidence="6">
    <location>
        <begin position="2"/>
        <end position="231"/>
    </location>
</feature>
<proteinExistence type="inferred from homology"/>
<dbReference type="PANTHER" id="PTHR42711">
    <property type="entry name" value="ABC TRANSPORTER ATP-BINDING PROTEIN"/>
    <property type="match status" value="1"/>
</dbReference>
<dbReference type="SUPFAM" id="SSF52540">
    <property type="entry name" value="P-loop containing nucleoside triphosphate hydrolases"/>
    <property type="match status" value="1"/>
</dbReference>
<dbReference type="OrthoDB" id="9801987at2"/>
<evidence type="ECO:0000256" key="4">
    <source>
        <dbReference type="ARBA" id="ARBA00022741"/>
    </source>
</evidence>
<organism evidence="7 8">
    <name type="scientific">Chryseobacterium lacus</name>
    <dbReference type="NCBI Taxonomy" id="2058346"/>
    <lineage>
        <taxon>Bacteria</taxon>
        <taxon>Pseudomonadati</taxon>
        <taxon>Bacteroidota</taxon>
        <taxon>Flavobacteriia</taxon>
        <taxon>Flavobacteriales</taxon>
        <taxon>Weeksellaceae</taxon>
        <taxon>Chryseobacterium group</taxon>
        <taxon>Chryseobacterium</taxon>
    </lineage>
</organism>
<dbReference type="GO" id="GO:0016887">
    <property type="term" value="F:ATP hydrolysis activity"/>
    <property type="evidence" value="ECO:0007669"/>
    <property type="project" value="InterPro"/>
</dbReference>
<evidence type="ECO:0000313" key="7">
    <source>
        <dbReference type="EMBL" id="RCU42680.1"/>
    </source>
</evidence>
<dbReference type="Gene3D" id="3.40.50.300">
    <property type="entry name" value="P-loop containing nucleotide triphosphate hydrolases"/>
    <property type="match status" value="1"/>
</dbReference>
<dbReference type="InterPro" id="IPR003593">
    <property type="entry name" value="AAA+_ATPase"/>
</dbReference>
<dbReference type="Pfam" id="PF13732">
    <property type="entry name" value="DrrA1-3_C"/>
    <property type="match status" value="1"/>
</dbReference>
<dbReference type="Pfam" id="PF00005">
    <property type="entry name" value="ABC_tran"/>
    <property type="match status" value="1"/>
</dbReference>
<evidence type="ECO:0000256" key="3">
    <source>
        <dbReference type="ARBA" id="ARBA00022458"/>
    </source>
</evidence>
<name>A0A368MXN2_9FLAO</name>
<evidence type="ECO:0000256" key="1">
    <source>
        <dbReference type="ARBA" id="ARBA00005417"/>
    </source>
</evidence>
<dbReference type="InterPro" id="IPR050763">
    <property type="entry name" value="ABC_transporter_ATP-binding"/>
</dbReference>
<gene>
    <name evidence="7" type="ORF">DQ356_07630</name>
</gene>
<dbReference type="InterPro" id="IPR003439">
    <property type="entry name" value="ABC_transporter-like_ATP-bd"/>
</dbReference>
<keyword evidence="3" id="KW-0536">Nodulation</keyword>
<accession>A0A368MXN2</accession>
<dbReference type="InterPro" id="IPR017871">
    <property type="entry name" value="ABC_transporter-like_CS"/>
</dbReference>
<sequence>MLRAENITKTYNAGKKTALQDFSIHVPEGSIYGLLGPNGAGKTTFIRIINQITQPDAGTVLIRGEQLKNAHIRDIGYMPEERGLYKNMTVGDQILYFGELKGMSKNDALHEAKYWFEQLNIDQWWKKKLSELSKGMAQKIQFVVTVLHRPKLLILDEPFSGFDPVNANLIKDQILNLKKNGTTIILSTHRMESVEELCDAVALINNSRKILDGKVFDVREQFKKNIFSITLADADPEKLGNFLQMNGVQQHHSDNNLSTFEITRHDDQNALISQLVQIGKIRSFQEKIPSMNEVFINAVGNTGAL</sequence>
<evidence type="ECO:0000313" key="8">
    <source>
        <dbReference type="Proteomes" id="UP000252172"/>
    </source>
</evidence>
<comment type="caution">
    <text evidence="7">The sequence shown here is derived from an EMBL/GenBank/DDBJ whole genome shotgun (WGS) entry which is preliminary data.</text>
</comment>
<dbReference type="GO" id="GO:0005524">
    <property type="term" value="F:ATP binding"/>
    <property type="evidence" value="ECO:0007669"/>
    <property type="project" value="UniProtKB-KW"/>
</dbReference>
<dbReference type="RefSeq" id="WP_114303892.1">
    <property type="nucleotide sequence ID" value="NZ_QPIE01000005.1"/>
</dbReference>
<keyword evidence="2" id="KW-0813">Transport</keyword>
<evidence type="ECO:0000256" key="2">
    <source>
        <dbReference type="ARBA" id="ARBA00022448"/>
    </source>
</evidence>
<evidence type="ECO:0000256" key="5">
    <source>
        <dbReference type="ARBA" id="ARBA00022840"/>
    </source>
</evidence>
<dbReference type="SMART" id="SM00382">
    <property type="entry name" value="AAA"/>
    <property type="match status" value="1"/>
</dbReference>
<dbReference type="Proteomes" id="UP000252172">
    <property type="component" value="Unassembled WGS sequence"/>
</dbReference>
<dbReference type="AlphaFoldDB" id="A0A368MXN2"/>
<dbReference type="EMBL" id="QPIE01000005">
    <property type="protein sequence ID" value="RCU42680.1"/>
    <property type="molecule type" value="Genomic_DNA"/>
</dbReference>
<dbReference type="PROSITE" id="PS50893">
    <property type="entry name" value="ABC_TRANSPORTER_2"/>
    <property type="match status" value="1"/>
</dbReference>
<dbReference type="InterPro" id="IPR025302">
    <property type="entry name" value="DrrA1/2-like_C"/>
</dbReference>
<dbReference type="PANTHER" id="PTHR42711:SF5">
    <property type="entry name" value="ABC TRANSPORTER ATP-BINDING PROTEIN NATA"/>
    <property type="match status" value="1"/>
</dbReference>
<reference evidence="7 8" key="1">
    <citation type="submission" date="2018-07" db="EMBL/GenBank/DDBJ databases">
        <title>Chryseobacterium lacus sp. nov., isolated from lake water.</title>
        <authorList>
            <person name="Li C.-M."/>
        </authorList>
    </citation>
    <scope>NUCLEOTIDE SEQUENCE [LARGE SCALE GENOMIC DNA]</scope>
    <source>
        <strain evidence="7 8">YLOS41</strain>
    </source>
</reference>
<protein>
    <submittedName>
        <fullName evidence="7">ATP-binding cassette domain-containing protein</fullName>
    </submittedName>
</protein>
<keyword evidence="4" id="KW-0547">Nucleotide-binding</keyword>
<keyword evidence="5 7" id="KW-0067">ATP-binding</keyword>
<keyword evidence="8" id="KW-1185">Reference proteome</keyword>